<evidence type="ECO:0000313" key="3">
    <source>
        <dbReference type="Proteomes" id="UP000009879"/>
    </source>
</evidence>
<name>K9B767_9MICO</name>
<reference evidence="2 3" key="1">
    <citation type="submission" date="2012-09" db="EMBL/GenBank/DDBJ databases">
        <title>Genome Sequence of Brevibacterium casei S18.</title>
        <authorList>
            <person name="Sharma R."/>
            <person name="Singh A."/>
            <person name="Jangir P.K."/>
        </authorList>
    </citation>
    <scope>NUCLEOTIDE SEQUENCE [LARGE SCALE GENOMIC DNA]</scope>
    <source>
        <strain evidence="2 3">S18</strain>
    </source>
</reference>
<comment type="caution">
    <text evidence="2">The sequence shown here is derived from an EMBL/GenBank/DDBJ whole genome shotgun (WGS) entry which is preliminary data.</text>
</comment>
<accession>K9B767</accession>
<protein>
    <submittedName>
        <fullName evidence="2">Uncharacterized protein</fullName>
    </submittedName>
</protein>
<dbReference type="PATRIC" id="fig|1229781.4.peg.560"/>
<keyword evidence="1" id="KW-1133">Transmembrane helix</keyword>
<gene>
    <name evidence="2" type="ORF">C272_02765</name>
</gene>
<dbReference type="eggNOG" id="ENOG5033JQH">
    <property type="taxonomic scope" value="Bacteria"/>
</dbReference>
<dbReference type="AlphaFoldDB" id="K9B767"/>
<organism evidence="2 3">
    <name type="scientific">Brevibacterium casei S18</name>
    <dbReference type="NCBI Taxonomy" id="1229781"/>
    <lineage>
        <taxon>Bacteria</taxon>
        <taxon>Bacillati</taxon>
        <taxon>Actinomycetota</taxon>
        <taxon>Actinomycetes</taxon>
        <taxon>Micrococcales</taxon>
        <taxon>Brevibacteriaceae</taxon>
        <taxon>Brevibacterium</taxon>
    </lineage>
</organism>
<feature type="transmembrane region" description="Helical" evidence="1">
    <location>
        <begin position="63"/>
        <end position="96"/>
    </location>
</feature>
<dbReference type="EMBL" id="AMSP01000001">
    <property type="protein sequence ID" value="EKU49620.1"/>
    <property type="molecule type" value="Genomic_DNA"/>
</dbReference>
<proteinExistence type="predicted"/>
<evidence type="ECO:0000256" key="1">
    <source>
        <dbReference type="SAM" id="Phobius"/>
    </source>
</evidence>
<keyword evidence="3" id="KW-1185">Reference proteome</keyword>
<keyword evidence="1" id="KW-0472">Membrane</keyword>
<feature type="transmembrane region" description="Helical" evidence="1">
    <location>
        <begin position="102"/>
        <end position="124"/>
    </location>
</feature>
<dbReference type="Proteomes" id="UP000009879">
    <property type="component" value="Unassembled WGS sequence"/>
</dbReference>
<sequence length="149" mass="15889">MSQVGGAVQRIEKRTEERVEKAVEQVAGKASATMTANLDASNERAERMMAATAKLEARQLWSAAAAMCLALLPVVVVVAGLWMGIAGLITGAQWALDVDGRIWLGIGRWLVVSVGLAGAGYGLFASVRSAAGLVETWKGRGVPKWPRWR</sequence>
<keyword evidence="1" id="KW-0812">Transmembrane</keyword>
<evidence type="ECO:0000313" key="2">
    <source>
        <dbReference type="EMBL" id="EKU49620.1"/>
    </source>
</evidence>